<keyword evidence="3" id="KW-1185">Reference proteome</keyword>
<accession>A0ABW1Z1I6</accession>
<dbReference type="SUPFAM" id="SSF52821">
    <property type="entry name" value="Rhodanese/Cell cycle control phosphatase"/>
    <property type="match status" value="1"/>
</dbReference>
<organism evidence="2 3">
    <name type="scientific">Sulfitobacter profundi</name>
    <dbReference type="NCBI Taxonomy" id="2679961"/>
    <lineage>
        <taxon>Bacteria</taxon>
        <taxon>Pseudomonadati</taxon>
        <taxon>Pseudomonadota</taxon>
        <taxon>Alphaproteobacteria</taxon>
        <taxon>Rhodobacterales</taxon>
        <taxon>Roseobacteraceae</taxon>
        <taxon>Sulfitobacter</taxon>
    </lineage>
</organism>
<dbReference type="Pfam" id="PF04273">
    <property type="entry name" value="BLH_phosphatase"/>
    <property type="match status" value="1"/>
</dbReference>
<keyword evidence="2" id="KW-0808">Transferase</keyword>
<dbReference type="InterPro" id="IPR005939">
    <property type="entry name" value="BLH_phosphatase-like"/>
</dbReference>
<dbReference type="EMBL" id="JBHSWA010000001">
    <property type="protein sequence ID" value="MFC6643203.1"/>
    <property type="molecule type" value="Genomic_DNA"/>
</dbReference>
<protein>
    <submittedName>
        <fullName evidence="2">TIGR01244 family sulfur transferase</fullName>
    </submittedName>
</protein>
<dbReference type="NCBIfam" id="TIGR01244">
    <property type="entry name" value="TIGR01244 family sulfur transferase"/>
    <property type="match status" value="1"/>
</dbReference>
<sequence length="161" mass="17052">MENLRAQGITRILCNRPDAEVPPSHQAAAMREAAEAAGIAFAEQPLTHQTMTPDVIANNRALGVETDDTVLAYCASGTRSTIAWALGQAGEMDSDAIIEAARQGAMTLRTCARCWARATAKTAYRPRPRGRLLGRCPLQAVSGRSAAIAPGTPCRAHSPKS</sequence>
<feature type="domain" description="Beta-lactamase hydrolase-like protein phosphatase-like" evidence="1">
    <location>
        <begin position="5"/>
        <end position="90"/>
    </location>
</feature>
<dbReference type="InterPro" id="IPR029021">
    <property type="entry name" value="Prot-tyrosine_phosphatase-like"/>
</dbReference>
<name>A0ABW1Z1I6_9RHOB</name>
<comment type="caution">
    <text evidence="2">The sequence shown here is derived from an EMBL/GenBank/DDBJ whole genome shotgun (WGS) entry which is preliminary data.</text>
</comment>
<evidence type="ECO:0000259" key="1">
    <source>
        <dbReference type="Pfam" id="PF04273"/>
    </source>
</evidence>
<dbReference type="InterPro" id="IPR036873">
    <property type="entry name" value="Rhodanese-like_dom_sf"/>
</dbReference>
<dbReference type="GO" id="GO:0016740">
    <property type="term" value="F:transferase activity"/>
    <property type="evidence" value="ECO:0007669"/>
    <property type="project" value="UniProtKB-KW"/>
</dbReference>
<reference evidence="3" key="1">
    <citation type="journal article" date="2019" name="Int. J. Syst. Evol. Microbiol.">
        <title>The Global Catalogue of Microorganisms (GCM) 10K type strain sequencing project: providing services to taxonomists for standard genome sequencing and annotation.</title>
        <authorList>
            <consortium name="The Broad Institute Genomics Platform"/>
            <consortium name="The Broad Institute Genome Sequencing Center for Infectious Disease"/>
            <person name="Wu L."/>
            <person name="Ma J."/>
        </authorList>
    </citation>
    <scope>NUCLEOTIDE SEQUENCE [LARGE SCALE GENOMIC DNA]</scope>
    <source>
        <strain evidence="3">NBRC 111368</strain>
    </source>
</reference>
<proteinExistence type="predicted"/>
<gene>
    <name evidence="2" type="ORF">ACFQAU_17400</name>
</gene>
<evidence type="ECO:0000313" key="3">
    <source>
        <dbReference type="Proteomes" id="UP001596403"/>
    </source>
</evidence>
<evidence type="ECO:0000313" key="2">
    <source>
        <dbReference type="EMBL" id="MFC6643203.1"/>
    </source>
</evidence>
<dbReference type="Gene3D" id="3.90.190.10">
    <property type="entry name" value="Protein tyrosine phosphatase superfamily"/>
    <property type="match status" value="1"/>
</dbReference>
<dbReference type="RefSeq" id="WP_386283687.1">
    <property type="nucleotide sequence ID" value="NZ_JBHSWA010000001.1"/>
</dbReference>
<dbReference type="Proteomes" id="UP001596403">
    <property type="component" value="Unassembled WGS sequence"/>
</dbReference>